<protein>
    <recommendedName>
        <fullName evidence="3">DUF4286 family protein</fullName>
    </recommendedName>
</protein>
<evidence type="ECO:0008006" key="3">
    <source>
        <dbReference type="Google" id="ProtNLM"/>
    </source>
</evidence>
<evidence type="ECO:0000313" key="2">
    <source>
        <dbReference type="Proteomes" id="UP001055658"/>
    </source>
</evidence>
<organism evidence="1 2">
    <name type="scientific">Microbulbifer variabilis</name>
    <dbReference type="NCBI Taxonomy" id="266805"/>
    <lineage>
        <taxon>Bacteria</taxon>
        <taxon>Pseudomonadati</taxon>
        <taxon>Pseudomonadota</taxon>
        <taxon>Gammaproteobacteria</taxon>
        <taxon>Cellvibrionales</taxon>
        <taxon>Microbulbiferaceae</taxon>
        <taxon>Microbulbifer</taxon>
    </lineage>
</organism>
<sequence>MLYHNRTADFIGFEFATFRLREGVSEKDLIVLSKEVDDAFLSKQEGLLSHFLLRGKNGIYADVSLALTQERAEQICQLWLDNEVTRMYLQLLDSESVDMTFWSKIA</sequence>
<evidence type="ECO:0000313" key="1">
    <source>
        <dbReference type="EMBL" id="USD19835.1"/>
    </source>
</evidence>
<name>A0ABY4V7C9_9GAMM</name>
<gene>
    <name evidence="1" type="ORF">MJO52_12160</name>
</gene>
<accession>A0ABY4V7C9</accession>
<reference evidence="1" key="1">
    <citation type="submission" date="2022-02" db="EMBL/GenBank/DDBJ databases">
        <title>Coral-associated bacteria.</title>
        <authorList>
            <person name="Tang K."/>
            <person name="Wang X."/>
        </authorList>
    </citation>
    <scope>NUCLEOTIDE SEQUENCE</scope>
    <source>
        <strain evidence="1">SCSIO 43006</strain>
    </source>
</reference>
<dbReference type="Proteomes" id="UP001055658">
    <property type="component" value="Chromosome"/>
</dbReference>
<keyword evidence="2" id="KW-1185">Reference proteome</keyword>
<dbReference type="RefSeq" id="WP_252081928.1">
    <property type="nucleotide sequence ID" value="NZ_CP092418.1"/>
</dbReference>
<proteinExistence type="predicted"/>
<dbReference type="EMBL" id="CP092418">
    <property type="protein sequence ID" value="USD19835.1"/>
    <property type="molecule type" value="Genomic_DNA"/>
</dbReference>